<dbReference type="PROSITE" id="PS51257">
    <property type="entry name" value="PROKAR_LIPOPROTEIN"/>
    <property type="match status" value="1"/>
</dbReference>
<comment type="similarity">
    <text evidence="2">Belongs to the SusD family.</text>
</comment>
<keyword evidence="5" id="KW-0998">Cell outer membrane</keyword>
<comment type="caution">
    <text evidence="8">The sequence shown here is derived from an EMBL/GenBank/DDBJ whole genome shotgun (WGS) entry which is preliminary data.</text>
</comment>
<reference evidence="8" key="2">
    <citation type="journal article" date="2021" name="PeerJ">
        <title>Extensive microbial diversity within the chicken gut microbiome revealed by metagenomics and culture.</title>
        <authorList>
            <person name="Gilroy R."/>
            <person name="Ravi A."/>
            <person name="Getino M."/>
            <person name="Pursley I."/>
            <person name="Horton D.L."/>
            <person name="Alikhan N.F."/>
            <person name="Baker D."/>
            <person name="Gharbi K."/>
            <person name="Hall N."/>
            <person name="Watson M."/>
            <person name="Adriaenssens E.M."/>
            <person name="Foster-Nyarko E."/>
            <person name="Jarju S."/>
            <person name="Secka A."/>
            <person name="Antonio M."/>
            <person name="Oren A."/>
            <person name="Chaudhuri R.R."/>
            <person name="La Ragione R."/>
            <person name="Hildebrand F."/>
            <person name="Pallen M.J."/>
        </authorList>
    </citation>
    <scope>NUCLEOTIDE SEQUENCE</scope>
    <source>
        <strain evidence="8">B3-1481</strain>
    </source>
</reference>
<organism evidence="8 9">
    <name type="scientific">Candidatus Cryptobacteroides avistercoris</name>
    <dbReference type="NCBI Taxonomy" id="2840758"/>
    <lineage>
        <taxon>Bacteria</taxon>
        <taxon>Pseudomonadati</taxon>
        <taxon>Bacteroidota</taxon>
        <taxon>Bacteroidia</taxon>
        <taxon>Bacteroidales</taxon>
        <taxon>Candidatus Cryptobacteroides</taxon>
    </lineage>
</organism>
<evidence type="ECO:0000259" key="7">
    <source>
        <dbReference type="Pfam" id="PF14322"/>
    </source>
</evidence>
<feature type="domain" description="RagB/SusD" evidence="6">
    <location>
        <begin position="311"/>
        <end position="563"/>
    </location>
</feature>
<sequence length="653" mass="73243">MKSILKYITVAALGLGTLTSCDAIFDNLEGDLTKMQAEDMFRNEAGIKRVLANLYNYIPMGAFDDNDKRTFFANASRSAASYGATVTDFWNYTQMRSINLFMDNVKEAAAAGTITPDAANTYLGEATFIRAYCYFAGVRVYGGMPIVDRVLDNEYKGDGVNAGLYIDRRTEKDTWDWVLQQLEDAANLLPETAPEPMRASKYTAYALKARVALWAASESKYWDRAELNSSYTAVQQKLTYMEESYANGYYQQALDAAKKVIDSGKYGLEGANPGSVEDATNTLANLFQNYSTFEGLLGKSYKSGNLTSGNGLESSQTTNWGGPHQVTQGYVGGQFSYTLNYADEFDYYDDNRGRVDGTIPTRLDGDEASYFSYDPTTEFKKGDNANYIKYANVTDPFVNKDARFQAWIVYPGATFRNTVIYFQGGMILSDGTPNIYPLNNNGVDFQGQTYYPYGGEGENNSGFYHMPGDVNSHHRTTYSFYNKKYLDPQAFNTVTQTPWYDIRYAEVLLTYAEAQVESGLGDAALAKKCLNDIRHRAGFTDDVDLTIENVLHEWKVEFAAEDQWQNVLWRRRAHFNGTNVYDGEGAVSDKLTLIPMVDLSGSSAQYIFLRSVPMFDEITQNPAGFNPQVRPEDYYASIPNYTNNRITNNNTTN</sequence>
<dbReference type="InterPro" id="IPR011990">
    <property type="entry name" value="TPR-like_helical_dom_sf"/>
</dbReference>
<evidence type="ECO:0000259" key="6">
    <source>
        <dbReference type="Pfam" id="PF07980"/>
    </source>
</evidence>
<dbReference type="SUPFAM" id="SSF48452">
    <property type="entry name" value="TPR-like"/>
    <property type="match status" value="1"/>
</dbReference>
<evidence type="ECO:0000256" key="3">
    <source>
        <dbReference type="ARBA" id="ARBA00022729"/>
    </source>
</evidence>
<keyword evidence="4" id="KW-0472">Membrane</keyword>
<evidence type="ECO:0000313" key="9">
    <source>
        <dbReference type="Proteomes" id="UP000823769"/>
    </source>
</evidence>
<reference evidence="8" key="1">
    <citation type="submission" date="2020-10" db="EMBL/GenBank/DDBJ databases">
        <authorList>
            <person name="Gilroy R."/>
        </authorList>
    </citation>
    <scope>NUCLEOTIDE SEQUENCE</scope>
    <source>
        <strain evidence="8">B3-1481</strain>
    </source>
</reference>
<comment type="subcellular location">
    <subcellularLocation>
        <location evidence="1">Cell outer membrane</location>
    </subcellularLocation>
</comment>
<evidence type="ECO:0000256" key="2">
    <source>
        <dbReference type="ARBA" id="ARBA00006275"/>
    </source>
</evidence>
<dbReference type="InterPro" id="IPR012944">
    <property type="entry name" value="SusD_RagB_dom"/>
</dbReference>
<evidence type="ECO:0000256" key="5">
    <source>
        <dbReference type="ARBA" id="ARBA00023237"/>
    </source>
</evidence>
<dbReference type="AlphaFoldDB" id="A0A9D9IYT8"/>
<dbReference type="EMBL" id="JADILW010000086">
    <property type="protein sequence ID" value="MBO8480639.1"/>
    <property type="molecule type" value="Genomic_DNA"/>
</dbReference>
<name>A0A9D9IYT8_9BACT</name>
<dbReference type="Pfam" id="PF07980">
    <property type="entry name" value="SusD_RagB"/>
    <property type="match status" value="1"/>
</dbReference>
<dbReference type="Pfam" id="PF14322">
    <property type="entry name" value="SusD-like_3"/>
    <property type="match status" value="1"/>
</dbReference>
<accession>A0A9D9IYT8</accession>
<evidence type="ECO:0000256" key="4">
    <source>
        <dbReference type="ARBA" id="ARBA00023136"/>
    </source>
</evidence>
<feature type="domain" description="SusD-like N-terminal" evidence="7">
    <location>
        <begin position="78"/>
        <end position="213"/>
    </location>
</feature>
<dbReference type="InterPro" id="IPR033985">
    <property type="entry name" value="SusD-like_N"/>
</dbReference>
<dbReference type="GO" id="GO:0009279">
    <property type="term" value="C:cell outer membrane"/>
    <property type="evidence" value="ECO:0007669"/>
    <property type="project" value="UniProtKB-SubCell"/>
</dbReference>
<gene>
    <name evidence="8" type="ORF">IAB76_05985</name>
</gene>
<dbReference type="Proteomes" id="UP000823769">
    <property type="component" value="Unassembled WGS sequence"/>
</dbReference>
<protein>
    <submittedName>
        <fullName evidence="8">RagB/SusD family nutrient uptake outer membrane protein</fullName>
    </submittedName>
</protein>
<evidence type="ECO:0000256" key="1">
    <source>
        <dbReference type="ARBA" id="ARBA00004442"/>
    </source>
</evidence>
<proteinExistence type="inferred from homology"/>
<dbReference type="Gene3D" id="1.25.40.390">
    <property type="match status" value="1"/>
</dbReference>
<keyword evidence="3" id="KW-0732">Signal</keyword>
<evidence type="ECO:0000313" key="8">
    <source>
        <dbReference type="EMBL" id="MBO8480639.1"/>
    </source>
</evidence>